<gene>
    <name evidence="2" type="ORF">ESP57_06510</name>
</gene>
<feature type="transmembrane region" description="Helical" evidence="1">
    <location>
        <begin position="275"/>
        <end position="294"/>
    </location>
</feature>
<keyword evidence="1" id="KW-0472">Membrane</keyword>
<feature type="transmembrane region" description="Helical" evidence="1">
    <location>
        <begin position="462"/>
        <end position="486"/>
    </location>
</feature>
<feature type="transmembrane region" description="Helical" evidence="1">
    <location>
        <begin position="377"/>
        <end position="404"/>
    </location>
</feature>
<protein>
    <submittedName>
        <fullName evidence="2">Uncharacterized protein</fullName>
    </submittedName>
</protein>
<feature type="transmembrane region" description="Helical" evidence="1">
    <location>
        <begin position="236"/>
        <end position="254"/>
    </location>
</feature>
<accession>A0A4Q2JP68</accession>
<name>A0A4Q2JP68_9MICO</name>
<feature type="transmembrane region" description="Helical" evidence="1">
    <location>
        <begin position="33"/>
        <end position="54"/>
    </location>
</feature>
<evidence type="ECO:0000256" key="1">
    <source>
        <dbReference type="SAM" id="Phobius"/>
    </source>
</evidence>
<feature type="transmembrane region" description="Helical" evidence="1">
    <location>
        <begin position="193"/>
        <end position="216"/>
    </location>
</feature>
<keyword evidence="3" id="KW-1185">Reference proteome</keyword>
<keyword evidence="1" id="KW-0812">Transmembrane</keyword>
<comment type="caution">
    <text evidence="2">The sequence shown here is derived from an EMBL/GenBank/DDBJ whole genome shotgun (WGS) entry which is preliminary data.</text>
</comment>
<reference evidence="2 3" key="1">
    <citation type="submission" date="2019-01" db="EMBL/GenBank/DDBJ databases">
        <authorList>
            <person name="Li J."/>
        </authorList>
    </citation>
    <scope>NUCLEOTIDE SEQUENCE [LARGE SCALE GENOMIC DNA]</scope>
    <source>
        <strain evidence="2 3">CCUG 35506</strain>
    </source>
</reference>
<dbReference type="Proteomes" id="UP000292935">
    <property type="component" value="Unassembled WGS sequence"/>
</dbReference>
<feature type="transmembrane region" description="Helical" evidence="1">
    <location>
        <begin position="425"/>
        <end position="450"/>
    </location>
</feature>
<feature type="transmembrane region" description="Helical" evidence="1">
    <location>
        <begin position="306"/>
        <end position="329"/>
    </location>
</feature>
<evidence type="ECO:0000313" key="2">
    <source>
        <dbReference type="EMBL" id="RXZ48646.1"/>
    </source>
</evidence>
<feature type="transmembrane region" description="Helical" evidence="1">
    <location>
        <begin position="349"/>
        <end position="371"/>
    </location>
</feature>
<proteinExistence type="predicted"/>
<keyword evidence="1" id="KW-1133">Transmembrane helix</keyword>
<dbReference type="RefSeq" id="WP_129230982.1">
    <property type="nucleotide sequence ID" value="NZ_SDPO01000002.1"/>
</dbReference>
<sequence>MWPTFIGTLVADVSGGRDHDRNTSVRGNMDSDWIGAAIAVVLLIFIALVAAVGASSQRSPNWDDAFRDLAERELAAWDFRRGELTTDVEATIAALLPTRKPPDAGFDALGNLRAALHLTGMPVTAASIAGLESSSEAVLAEALDRQRKAVEGATSVGSLRRRWQFGRTVNALVLWRHGVVWFVPKWLRRVGAVAAPTLGAAAVVGPVLGFAAWFIGRYAIVRNETFPSWTTTVGELSTAVLGFAIFGLCSWQIWSMTKQLRSISHQPGVKDAVRMLIALAVLTGVAVLSGDTTATREVKAWNDGAILWMESTGVAEVLGALVMAGLLVVLIRNVLSRISDARRPWSERLLAIGLALFLFVLLVAVAFFLASRTGLDAAVPIGVVAGGVILTALIGVVAMLLSLVEHFTRERAIWRAGLRTGGGTLTIVAVSAFAGVMVTLAVATAVFGLLPEFSTSPLAPIFGLQFFWAALLFAPSTVLIVVVIWLRTRSVDRIYRIWRRQGSPSATTLPSSAG</sequence>
<dbReference type="AlphaFoldDB" id="A0A4Q2JP68"/>
<dbReference type="EMBL" id="SDPO01000002">
    <property type="protein sequence ID" value="RXZ48646.1"/>
    <property type="molecule type" value="Genomic_DNA"/>
</dbReference>
<evidence type="ECO:0000313" key="3">
    <source>
        <dbReference type="Proteomes" id="UP000292935"/>
    </source>
</evidence>
<organism evidence="2 3">
    <name type="scientific">Agromyces fucosus</name>
    <dbReference type="NCBI Taxonomy" id="41985"/>
    <lineage>
        <taxon>Bacteria</taxon>
        <taxon>Bacillati</taxon>
        <taxon>Actinomycetota</taxon>
        <taxon>Actinomycetes</taxon>
        <taxon>Micrococcales</taxon>
        <taxon>Microbacteriaceae</taxon>
        <taxon>Agromyces</taxon>
    </lineage>
</organism>